<gene>
    <name evidence="9 11" type="primary">MED8</name>
    <name evidence="11" type="ORF">DL546_001707</name>
</gene>
<dbReference type="GO" id="GO:0070847">
    <property type="term" value="C:core mediator complex"/>
    <property type="evidence" value="ECO:0007669"/>
    <property type="project" value="TreeGrafter"/>
</dbReference>
<evidence type="ECO:0000256" key="4">
    <source>
        <dbReference type="ARBA" id="ARBA00023015"/>
    </source>
</evidence>
<feature type="region of interest" description="Disordered" evidence="10">
    <location>
        <begin position="204"/>
        <end position="256"/>
    </location>
</feature>
<dbReference type="Gene3D" id="6.10.250.2610">
    <property type="match status" value="1"/>
</dbReference>
<feature type="compositionally biased region" description="Acidic residues" evidence="10">
    <location>
        <begin position="132"/>
        <end position="155"/>
    </location>
</feature>
<dbReference type="GO" id="GO:0003712">
    <property type="term" value="F:transcription coregulator activity"/>
    <property type="evidence" value="ECO:0007669"/>
    <property type="project" value="InterPro"/>
</dbReference>
<dbReference type="InterPro" id="IPR019364">
    <property type="entry name" value="Mediatior_Med8_fun/met"/>
</dbReference>
<dbReference type="GO" id="GO:0016592">
    <property type="term" value="C:mediator complex"/>
    <property type="evidence" value="ECO:0007669"/>
    <property type="project" value="InterPro"/>
</dbReference>
<keyword evidence="5 9" id="KW-0010">Activator</keyword>
<dbReference type="Proteomes" id="UP000275385">
    <property type="component" value="Unassembled WGS sequence"/>
</dbReference>
<keyword evidence="7 9" id="KW-0539">Nucleus</keyword>
<evidence type="ECO:0000256" key="8">
    <source>
        <dbReference type="ARBA" id="ARBA00031261"/>
    </source>
</evidence>
<dbReference type="PANTHER" id="PTHR13074:SF9">
    <property type="entry name" value="MEDIATOR OF RNA POLYMERASE II TRANSCRIPTION SUBUNIT 8"/>
    <property type="match status" value="1"/>
</dbReference>
<dbReference type="AlphaFoldDB" id="A0A420YKQ2"/>
<dbReference type="Pfam" id="PF10232">
    <property type="entry name" value="Med8"/>
    <property type="match status" value="1"/>
</dbReference>
<dbReference type="PANTHER" id="PTHR13074">
    <property type="entry name" value="MEDIATOR OF RNA POLYMERASE II TRANSCRIPTION SUBUNIT 8"/>
    <property type="match status" value="1"/>
</dbReference>
<comment type="similarity">
    <text evidence="2 9">Belongs to the Mediator complex subunit 8 family.</text>
</comment>
<organism evidence="11 12">
    <name type="scientific">Coniochaeta pulveracea</name>
    <dbReference type="NCBI Taxonomy" id="177199"/>
    <lineage>
        <taxon>Eukaryota</taxon>
        <taxon>Fungi</taxon>
        <taxon>Dikarya</taxon>
        <taxon>Ascomycota</taxon>
        <taxon>Pezizomycotina</taxon>
        <taxon>Sordariomycetes</taxon>
        <taxon>Sordariomycetidae</taxon>
        <taxon>Coniochaetales</taxon>
        <taxon>Coniochaetaceae</taxon>
        <taxon>Coniochaeta</taxon>
    </lineage>
</organism>
<dbReference type="GO" id="GO:0006357">
    <property type="term" value="P:regulation of transcription by RNA polymerase II"/>
    <property type="evidence" value="ECO:0007669"/>
    <property type="project" value="InterPro"/>
</dbReference>
<feature type="compositionally biased region" description="Acidic residues" evidence="10">
    <location>
        <begin position="210"/>
        <end position="236"/>
    </location>
</feature>
<keyword evidence="4 9" id="KW-0805">Transcription regulation</keyword>
<evidence type="ECO:0000256" key="7">
    <source>
        <dbReference type="ARBA" id="ARBA00023242"/>
    </source>
</evidence>
<reference evidence="11 12" key="1">
    <citation type="submission" date="2018-08" db="EMBL/GenBank/DDBJ databases">
        <title>Draft genome of the lignicolous fungus Coniochaeta pulveracea.</title>
        <authorList>
            <person name="Borstlap C.J."/>
            <person name="De Witt R.N."/>
            <person name="Botha A."/>
            <person name="Volschenk H."/>
        </authorList>
    </citation>
    <scope>NUCLEOTIDE SEQUENCE [LARGE SCALE GENOMIC DNA]</scope>
    <source>
        <strain evidence="11 12">CAB683</strain>
    </source>
</reference>
<accession>A0A420YKQ2</accession>
<evidence type="ECO:0000256" key="6">
    <source>
        <dbReference type="ARBA" id="ARBA00023163"/>
    </source>
</evidence>
<dbReference type="Gene3D" id="1.20.58.1710">
    <property type="match status" value="1"/>
</dbReference>
<dbReference type="OrthoDB" id="5329317at2759"/>
<feature type="region of interest" description="Disordered" evidence="10">
    <location>
        <begin position="113"/>
        <end position="158"/>
    </location>
</feature>
<protein>
    <recommendedName>
        <fullName evidence="3 9">Mediator of RNA polymerase II transcription subunit 8</fullName>
    </recommendedName>
    <alternativeName>
        <fullName evidence="8 9">Mediator complex subunit 8</fullName>
    </alternativeName>
</protein>
<evidence type="ECO:0000256" key="2">
    <source>
        <dbReference type="ARBA" id="ARBA00005716"/>
    </source>
</evidence>
<comment type="subcellular location">
    <subcellularLocation>
        <location evidence="1 9">Nucleus</location>
    </subcellularLocation>
</comment>
<evidence type="ECO:0000313" key="12">
    <source>
        <dbReference type="Proteomes" id="UP000275385"/>
    </source>
</evidence>
<comment type="function">
    <text evidence="9">Component of the Mediator complex, a coactivator involved in the regulated transcription of nearly all RNA polymerase II-dependent genes. Mediator functions as a bridge to convey information from gene-specific regulatory proteins to the basal RNA polymerase II transcription machinery. Mediator is recruited to promoters by direct interactions with regulatory proteins and serves as a scaffold for the assembly of a functional preinitiation complex with RNA polymerase II and the general transcription factors.</text>
</comment>
<sequence length="304" mass="34539">MATLDMTGEEFKTLETMRQRLNNLTNSLESLRKDLYQSNPLPSPASLQASALILQHNLSSFQNLLSEHSDLFSRLVIHPSTNYPGRTQEHVLGSLLRKKLEPAVEELVEAAREAARTAGVDPSRILGKKSSEDDEEEDEDEDEEGYRPEDEDEGGDPLANLWEDAWTVMNEKLKEFSTKEARHLYTAKEREEGVERIRTGLRKDLAGMDFVDEEEDEEEEEEGDEDEEEGEGDGEDVVMGGQDGAHQPVEVQGPPKRIIPTEELLWFMSSGQVHIPRWLQMERADAEEKRRRGQHATHRGGYGR</sequence>
<feature type="region of interest" description="Disordered" evidence="10">
    <location>
        <begin position="284"/>
        <end position="304"/>
    </location>
</feature>
<dbReference type="GO" id="GO:0000978">
    <property type="term" value="F:RNA polymerase II cis-regulatory region sequence-specific DNA binding"/>
    <property type="evidence" value="ECO:0007669"/>
    <property type="project" value="TreeGrafter"/>
</dbReference>
<evidence type="ECO:0000256" key="10">
    <source>
        <dbReference type="SAM" id="MobiDB-lite"/>
    </source>
</evidence>
<evidence type="ECO:0000256" key="1">
    <source>
        <dbReference type="ARBA" id="ARBA00004123"/>
    </source>
</evidence>
<evidence type="ECO:0000256" key="5">
    <source>
        <dbReference type="ARBA" id="ARBA00023159"/>
    </source>
</evidence>
<proteinExistence type="inferred from homology"/>
<keyword evidence="12" id="KW-1185">Reference proteome</keyword>
<comment type="caution">
    <text evidence="11">The sequence shown here is derived from an EMBL/GenBank/DDBJ whole genome shotgun (WGS) entry which is preliminary data.</text>
</comment>
<evidence type="ECO:0000256" key="3">
    <source>
        <dbReference type="ARBA" id="ARBA00020637"/>
    </source>
</evidence>
<evidence type="ECO:0000313" key="11">
    <source>
        <dbReference type="EMBL" id="RKU48450.1"/>
    </source>
</evidence>
<evidence type="ECO:0000256" key="9">
    <source>
        <dbReference type="RuleBase" id="RU364144"/>
    </source>
</evidence>
<dbReference type="STRING" id="177199.A0A420YKQ2"/>
<keyword evidence="6 9" id="KW-0804">Transcription</keyword>
<name>A0A420YKQ2_9PEZI</name>
<comment type="subunit">
    <text evidence="9">Component of the Mediator complex.</text>
</comment>
<dbReference type="EMBL" id="QVQW01000004">
    <property type="protein sequence ID" value="RKU48450.1"/>
    <property type="molecule type" value="Genomic_DNA"/>
</dbReference>